<dbReference type="InterPro" id="IPR023606">
    <property type="entry name" value="CoA-Trfase_III_dom_1_sf"/>
</dbReference>
<proteinExistence type="predicted"/>
<accession>A0A6C0U929</accession>
<dbReference type="InterPro" id="IPR003673">
    <property type="entry name" value="CoA-Trfase_fam_III"/>
</dbReference>
<evidence type="ECO:0000313" key="1">
    <source>
        <dbReference type="EMBL" id="QIB67637.1"/>
    </source>
</evidence>
<reference evidence="1 2" key="1">
    <citation type="submission" date="2020-02" db="EMBL/GenBank/DDBJ databases">
        <title>Genome sequencing for Kineobactrum sp. M2.</title>
        <authorList>
            <person name="Park S.-J."/>
        </authorList>
    </citation>
    <scope>NUCLEOTIDE SEQUENCE [LARGE SCALE GENOMIC DNA]</scope>
    <source>
        <strain evidence="1 2">M2</strain>
    </source>
</reference>
<gene>
    <name evidence="1" type="ORF">G3T16_11135</name>
</gene>
<evidence type="ECO:0000313" key="2">
    <source>
        <dbReference type="Proteomes" id="UP000477680"/>
    </source>
</evidence>
<evidence type="ECO:0008006" key="3">
    <source>
        <dbReference type="Google" id="ProtNLM"/>
    </source>
</evidence>
<dbReference type="AlphaFoldDB" id="A0A6C0U929"/>
<name>A0A6C0U929_9GAMM</name>
<dbReference type="SUPFAM" id="SSF89796">
    <property type="entry name" value="CoA-transferase family III (CaiB/BaiF)"/>
    <property type="match status" value="1"/>
</dbReference>
<dbReference type="GO" id="GO:0003824">
    <property type="term" value="F:catalytic activity"/>
    <property type="evidence" value="ECO:0007669"/>
    <property type="project" value="InterPro"/>
</dbReference>
<sequence length="63" mass="6820">MDEVRILELGQLVPGPYCGQVFAGSGAHVVKVEVPASRHDVRMGVRFDGRSLLWSVIARGKDG</sequence>
<protein>
    <recommendedName>
        <fullName evidence="3">CoA transferase</fullName>
    </recommendedName>
</protein>
<organism evidence="1 2">
    <name type="scientific">Kineobactrum salinum</name>
    <dbReference type="NCBI Taxonomy" id="2708301"/>
    <lineage>
        <taxon>Bacteria</taxon>
        <taxon>Pseudomonadati</taxon>
        <taxon>Pseudomonadota</taxon>
        <taxon>Gammaproteobacteria</taxon>
        <taxon>Cellvibrionales</taxon>
        <taxon>Halieaceae</taxon>
        <taxon>Kineobactrum</taxon>
    </lineage>
</organism>
<dbReference type="Pfam" id="PF02515">
    <property type="entry name" value="CoA_transf_3"/>
    <property type="match status" value="1"/>
</dbReference>
<dbReference type="EMBL" id="CP048711">
    <property type="protein sequence ID" value="QIB67637.1"/>
    <property type="molecule type" value="Genomic_DNA"/>
</dbReference>
<dbReference type="KEGG" id="kim:G3T16_11135"/>
<dbReference type="Gene3D" id="3.40.50.10540">
    <property type="entry name" value="Crotonobetainyl-coa:carnitine coa-transferase, domain 1"/>
    <property type="match status" value="1"/>
</dbReference>
<dbReference type="Proteomes" id="UP000477680">
    <property type="component" value="Chromosome"/>
</dbReference>
<keyword evidence="2" id="KW-1185">Reference proteome</keyword>